<name>A0A9W9SC11_9EURO</name>
<dbReference type="AlphaFoldDB" id="A0A9W9SC11"/>
<dbReference type="GeneID" id="81376395"/>
<organism evidence="1 2">
    <name type="scientific">Penicillium cosmopolitanum</name>
    <dbReference type="NCBI Taxonomy" id="1131564"/>
    <lineage>
        <taxon>Eukaryota</taxon>
        <taxon>Fungi</taxon>
        <taxon>Dikarya</taxon>
        <taxon>Ascomycota</taxon>
        <taxon>Pezizomycotina</taxon>
        <taxon>Eurotiomycetes</taxon>
        <taxon>Eurotiomycetidae</taxon>
        <taxon>Eurotiales</taxon>
        <taxon>Aspergillaceae</taxon>
        <taxon>Penicillium</taxon>
    </lineage>
</organism>
<evidence type="ECO:0000313" key="2">
    <source>
        <dbReference type="Proteomes" id="UP001147747"/>
    </source>
</evidence>
<accession>A0A9W9SC11</accession>
<gene>
    <name evidence="1" type="ORF">N7509_012778</name>
</gene>
<evidence type="ECO:0000313" key="1">
    <source>
        <dbReference type="EMBL" id="KAJ5375892.1"/>
    </source>
</evidence>
<dbReference type="RefSeq" id="XP_056480922.1">
    <property type="nucleotide sequence ID" value="XM_056637415.1"/>
</dbReference>
<comment type="caution">
    <text evidence="1">The sequence shown here is derived from an EMBL/GenBank/DDBJ whole genome shotgun (WGS) entry which is preliminary data.</text>
</comment>
<dbReference type="InterPro" id="IPR051236">
    <property type="entry name" value="HAT_RTT109-like"/>
</dbReference>
<proteinExistence type="predicted"/>
<sequence length="232" mass="26069">MLSLGQNLRYLYVDPILRMLQDHHTKSANLHIGTKVDNQGFTNLFANANGPQTLVLMVDFVADSESIWSLLLPQLAPLREAGLLTYFNGSSIVQAPITIVASGNVPFHQVLERSTFRDIFFDAPLLEISSLPPQLSPQELVYSFQNSYYASANFDEAIGPVDLSGFSNEQLSAVRLQVQRAHEHGLKLRYWGTPIRPIKLRNYVRRILFREGVDIITINQAERTSGRVSGEK</sequence>
<dbReference type="EMBL" id="JAPZBU010000012">
    <property type="protein sequence ID" value="KAJ5375892.1"/>
    <property type="molecule type" value="Genomic_DNA"/>
</dbReference>
<keyword evidence="2" id="KW-1185">Reference proteome</keyword>
<protein>
    <submittedName>
        <fullName evidence="1">Uncharacterized protein</fullName>
    </submittedName>
</protein>
<dbReference type="PANTHER" id="PTHR31571">
    <property type="entry name" value="ALTERED INHERITANCE OF MITOCHONDRIA PROTEIN 6"/>
    <property type="match status" value="1"/>
</dbReference>
<dbReference type="OrthoDB" id="4153866at2759"/>
<dbReference type="PANTHER" id="PTHR31571:SF1">
    <property type="entry name" value="ALTERED INHERITANCE OF MITOCHONDRIA PROTEIN 6"/>
    <property type="match status" value="1"/>
</dbReference>
<reference evidence="1" key="1">
    <citation type="submission" date="2022-12" db="EMBL/GenBank/DDBJ databases">
        <authorList>
            <person name="Petersen C."/>
        </authorList>
    </citation>
    <scope>NUCLEOTIDE SEQUENCE</scope>
    <source>
        <strain evidence="1">IBT 29677</strain>
    </source>
</reference>
<dbReference type="Proteomes" id="UP001147747">
    <property type="component" value="Unassembled WGS sequence"/>
</dbReference>
<reference evidence="1" key="2">
    <citation type="journal article" date="2023" name="IMA Fungus">
        <title>Comparative genomic study of the Penicillium genus elucidates a diverse pangenome and 15 lateral gene transfer events.</title>
        <authorList>
            <person name="Petersen C."/>
            <person name="Sorensen T."/>
            <person name="Nielsen M.R."/>
            <person name="Sondergaard T.E."/>
            <person name="Sorensen J.L."/>
            <person name="Fitzpatrick D.A."/>
            <person name="Frisvad J.C."/>
            <person name="Nielsen K.L."/>
        </authorList>
    </citation>
    <scope>NUCLEOTIDE SEQUENCE</scope>
    <source>
        <strain evidence="1">IBT 29677</strain>
    </source>
</reference>